<dbReference type="CDD" id="cd00067">
    <property type="entry name" value="GAL4"/>
    <property type="match status" value="1"/>
</dbReference>
<evidence type="ECO:0000256" key="5">
    <source>
        <dbReference type="ARBA" id="ARBA00023242"/>
    </source>
</evidence>
<evidence type="ECO:0000313" key="7">
    <source>
        <dbReference type="EMBL" id="CAG8446502.1"/>
    </source>
</evidence>
<dbReference type="InterPro" id="IPR001138">
    <property type="entry name" value="Zn2Cys6_DnaBD"/>
</dbReference>
<keyword evidence="4" id="KW-0804">Transcription</keyword>
<accession>A0A9N8YTZ9</accession>
<keyword evidence="5" id="KW-0539">Nucleus</keyword>
<dbReference type="Proteomes" id="UP000789342">
    <property type="component" value="Unassembled WGS sequence"/>
</dbReference>
<dbReference type="OrthoDB" id="3362851at2759"/>
<name>A0A9N8YTZ9_9GLOM</name>
<keyword evidence="3" id="KW-0805">Transcription regulation</keyword>
<dbReference type="GO" id="GO:0000981">
    <property type="term" value="F:DNA-binding transcription factor activity, RNA polymerase II-specific"/>
    <property type="evidence" value="ECO:0007669"/>
    <property type="project" value="InterPro"/>
</dbReference>
<evidence type="ECO:0000256" key="3">
    <source>
        <dbReference type="ARBA" id="ARBA00023015"/>
    </source>
</evidence>
<evidence type="ECO:0000313" key="8">
    <source>
        <dbReference type="Proteomes" id="UP000789342"/>
    </source>
</evidence>
<comment type="caution">
    <text evidence="7">The sequence shown here is derived from an EMBL/GenBank/DDBJ whole genome shotgun (WGS) entry which is preliminary data.</text>
</comment>
<comment type="subcellular location">
    <subcellularLocation>
        <location evidence="1">Nucleus</location>
    </subcellularLocation>
</comment>
<dbReference type="PANTHER" id="PTHR47338">
    <property type="entry name" value="ZN(II)2CYS6 TRANSCRIPTION FACTOR (EUROFUNG)-RELATED"/>
    <property type="match status" value="1"/>
</dbReference>
<gene>
    <name evidence="7" type="ORF">AMORRO_LOCUS643</name>
</gene>
<protein>
    <submittedName>
        <fullName evidence="7">18438_t:CDS:1</fullName>
    </submittedName>
</protein>
<dbReference type="PANTHER" id="PTHR47338:SF24">
    <property type="entry name" value="TRANSCRIPTION FACTOR"/>
    <property type="match status" value="1"/>
</dbReference>
<feature type="domain" description="Zn(2)-C6 fungal-type" evidence="6">
    <location>
        <begin position="15"/>
        <end position="45"/>
    </location>
</feature>
<sequence length="155" mass="17802">MHRKGKKTRRNVTTACRNCRKRKSKCSGEQPKCERCFRHGLRCEYPNLSTKRGPPRGARNVVNKENPKNKLDEITTDILYAVATVAVNTFNSSIPNIEPSFDSTHNMHWSYPNHNVCFNEIPVQSQNLSMFTPSCQYYNAELHLPETYIVNPSSL</sequence>
<keyword evidence="2" id="KW-0479">Metal-binding</keyword>
<dbReference type="SMART" id="SM00066">
    <property type="entry name" value="GAL4"/>
    <property type="match status" value="1"/>
</dbReference>
<dbReference type="PROSITE" id="PS50048">
    <property type="entry name" value="ZN2_CY6_FUNGAL_2"/>
    <property type="match status" value="1"/>
</dbReference>
<dbReference type="InterPro" id="IPR050815">
    <property type="entry name" value="TF_fung"/>
</dbReference>
<dbReference type="InterPro" id="IPR036864">
    <property type="entry name" value="Zn2-C6_fun-type_DNA-bd_sf"/>
</dbReference>
<proteinExistence type="predicted"/>
<evidence type="ECO:0000256" key="4">
    <source>
        <dbReference type="ARBA" id="ARBA00023163"/>
    </source>
</evidence>
<dbReference type="Gene3D" id="4.10.240.10">
    <property type="entry name" value="Zn(2)-C6 fungal-type DNA-binding domain"/>
    <property type="match status" value="1"/>
</dbReference>
<dbReference type="GO" id="GO:0008270">
    <property type="term" value="F:zinc ion binding"/>
    <property type="evidence" value="ECO:0007669"/>
    <property type="project" value="InterPro"/>
</dbReference>
<organism evidence="7 8">
    <name type="scientific">Acaulospora morrowiae</name>
    <dbReference type="NCBI Taxonomy" id="94023"/>
    <lineage>
        <taxon>Eukaryota</taxon>
        <taxon>Fungi</taxon>
        <taxon>Fungi incertae sedis</taxon>
        <taxon>Mucoromycota</taxon>
        <taxon>Glomeromycotina</taxon>
        <taxon>Glomeromycetes</taxon>
        <taxon>Diversisporales</taxon>
        <taxon>Acaulosporaceae</taxon>
        <taxon>Acaulospora</taxon>
    </lineage>
</organism>
<dbReference type="SUPFAM" id="SSF57701">
    <property type="entry name" value="Zn2/Cys6 DNA-binding domain"/>
    <property type="match status" value="1"/>
</dbReference>
<evidence type="ECO:0000259" key="6">
    <source>
        <dbReference type="PROSITE" id="PS50048"/>
    </source>
</evidence>
<keyword evidence="8" id="KW-1185">Reference proteome</keyword>
<evidence type="ECO:0000256" key="2">
    <source>
        <dbReference type="ARBA" id="ARBA00022723"/>
    </source>
</evidence>
<dbReference type="GO" id="GO:0005634">
    <property type="term" value="C:nucleus"/>
    <property type="evidence" value="ECO:0007669"/>
    <property type="project" value="UniProtKB-SubCell"/>
</dbReference>
<evidence type="ECO:0000256" key="1">
    <source>
        <dbReference type="ARBA" id="ARBA00004123"/>
    </source>
</evidence>
<reference evidence="7" key="1">
    <citation type="submission" date="2021-06" db="EMBL/GenBank/DDBJ databases">
        <authorList>
            <person name="Kallberg Y."/>
            <person name="Tangrot J."/>
            <person name="Rosling A."/>
        </authorList>
    </citation>
    <scope>NUCLEOTIDE SEQUENCE</scope>
    <source>
        <strain evidence="7">CL551</strain>
    </source>
</reference>
<dbReference type="AlphaFoldDB" id="A0A9N8YTZ9"/>
<dbReference type="EMBL" id="CAJVPV010000199">
    <property type="protein sequence ID" value="CAG8446502.1"/>
    <property type="molecule type" value="Genomic_DNA"/>
</dbReference>
<dbReference type="Pfam" id="PF00172">
    <property type="entry name" value="Zn_clus"/>
    <property type="match status" value="1"/>
</dbReference>
<dbReference type="PROSITE" id="PS00463">
    <property type="entry name" value="ZN2_CY6_FUNGAL_1"/>
    <property type="match status" value="1"/>
</dbReference>